<sequence length="354" mass="41045">MEAKKLENGARMSFESLNLSKRSFKPPQPFIEDFPTLELKPLPLHLKYTYLGENNTFPVVISAELTYNQEAQLLEVLKRAKKVLGWTIADIKGINPTIYMHKNLLEDFHDNSIKQQRRLNPIMKEVVKKEIIKWLNARIIYPISNSSWQGIVIDKAKIDFIDKLPPPTTLKPCVQAFEELKKKLVTTPIVRASAWILPFELMYNANDFVVGAVLGQRKNKVIHAIYYASRMLIDTKGTKNQLADHLPRLEAGNEDDNIQLIREDFPDEQLLVATVLPWYDDIVNFLLSGLLPPELNNQRQRKFFHDAKQYYWDKLVLFKHFVDQIIQKCAPDDEIQNILHHCHSTPYGGHFEGM</sequence>
<reference evidence="3" key="2">
    <citation type="submission" date="2025-08" db="UniProtKB">
        <authorList>
            <consortium name="RefSeq"/>
        </authorList>
    </citation>
    <scope>IDENTIFICATION</scope>
</reference>
<dbReference type="Gene3D" id="3.10.10.10">
    <property type="entry name" value="HIV Type 1 Reverse Transcriptase, subunit A, domain 1"/>
    <property type="match status" value="1"/>
</dbReference>
<dbReference type="KEGG" id="ghi:107956481"/>
<keyword evidence="2" id="KW-1185">Reference proteome</keyword>
<dbReference type="RefSeq" id="XP_016747625.1">
    <property type="nucleotide sequence ID" value="XM_016892136.1"/>
</dbReference>
<dbReference type="InterPro" id="IPR041577">
    <property type="entry name" value="RT_RNaseH_2"/>
</dbReference>
<dbReference type="AlphaFoldDB" id="A0A1U8P904"/>
<dbReference type="Proteomes" id="UP000818029">
    <property type="component" value="Chromosome A01"/>
</dbReference>
<protein>
    <recommendedName>
        <fullName evidence="1">Reverse transcriptase/retrotransposon-derived protein RNase H-like domain-containing protein</fullName>
    </recommendedName>
</protein>
<feature type="domain" description="Reverse transcriptase/retrotransposon-derived protein RNase H-like" evidence="1">
    <location>
        <begin position="173"/>
        <end position="236"/>
    </location>
</feature>
<evidence type="ECO:0000313" key="2">
    <source>
        <dbReference type="Proteomes" id="UP000818029"/>
    </source>
</evidence>
<dbReference type="SUPFAM" id="SSF56672">
    <property type="entry name" value="DNA/RNA polymerases"/>
    <property type="match status" value="1"/>
</dbReference>
<organism evidence="2 3">
    <name type="scientific">Gossypium hirsutum</name>
    <name type="common">Upland cotton</name>
    <name type="synonym">Gossypium mexicanum</name>
    <dbReference type="NCBI Taxonomy" id="3635"/>
    <lineage>
        <taxon>Eukaryota</taxon>
        <taxon>Viridiplantae</taxon>
        <taxon>Streptophyta</taxon>
        <taxon>Embryophyta</taxon>
        <taxon>Tracheophyta</taxon>
        <taxon>Spermatophyta</taxon>
        <taxon>Magnoliopsida</taxon>
        <taxon>eudicotyledons</taxon>
        <taxon>Gunneridae</taxon>
        <taxon>Pentapetalae</taxon>
        <taxon>rosids</taxon>
        <taxon>malvids</taxon>
        <taxon>Malvales</taxon>
        <taxon>Malvaceae</taxon>
        <taxon>Malvoideae</taxon>
        <taxon>Gossypium</taxon>
    </lineage>
</organism>
<gene>
    <name evidence="3" type="primary">LOC107956481</name>
</gene>
<evidence type="ECO:0000259" key="1">
    <source>
        <dbReference type="Pfam" id="PF17919"/>
    </source>
</evidence>
<accession>A0A1U8P904</accession>
<dbReference type="Pfam" id="PF17919">
    <property type="entry name" value="RT_RNaseH_2"/>
    <property type="match status" value="1"/>
</dbReference>
<dbReference type="PaxDb" id="3635-A0A1U8P904"/>
<dbReference type="PANTHER" id="PTHR34072:SF57">
    <property type="entry name" value="RNA-DIRECTED DNA POLYMERASE"/>
    <property type="match status" value="1"/>
</dbReference>
<dbReference type="PANTHER" id="PTHR34072">
    <property type="entry name" value="ENZYMATIC POLYPROTEIN-RELATED"/>
    <property type="match status" value="1"/>
</dbReference>
<reference evidence="2" key="1">
    <citation type="journal article" date="2020" name="Nat. Genet.">
        <title>Genomic diversifications of five Gossypium allopolyploid species and their impact on cotton improvement.</title>
        <authorList>
            <person name="Chen Z.J."/>
            <person name="Sreedasyam A."/>
            <person name="Ando A."/>
            <person name="Song Q."/>
            <person name="De Santiago L.M."/>
            <person name="Hulse-Kemp A.M."/>
            <person name="Ding M."/>
            <person name="Ye W."/>
            <person name="Kirkbride R.C."/>
            <person name="Jenkins J."/>
            <person name="Plott C."/>
            <person name="Lovell J."/>
            <person name="Lin Y.M."/>
            <person name="Vaughn R."/>
            <person name="Liu B."/>
            <person name="Simpson S."/>
            <person name="Scheffler B.E."/>
            <person name="Wen L."/>
            <person name="Saski C.A."/>
            <person name="Grover C.E."/>
            <person name="Hu G."/>
            <person name="Conover J.L."/>
            <person name="Carlson J.W."/>
            <person name="Shu S."/>
            <person name="Boston L.B."/>
            <person name="Williams M."/>
            <person name="Peterson D.G."/>
            <person name="McGee K."/>
            <person name="Jones D.C."/>
            <person name="Wendel J.F."/>
            <person name="Stelly D.M."/>
            <person name="Grimwood J."/>
            <person name="Schmutz J."/>
        </authorList>
    </citation>
    <scope>NUCLEOTIDE SEQUENCE [LARGE SCALE GENOMIC DNA]</scope>
    <source>
        <strain evidence="2">cv. TM-1</strain>
    </source>
</reference>
<evidence type="ECO:0000313" key="3">
    <source>
        <dbReference type="RefSeq" id="XP_016747625.1"/>
    </source>
</evidence>
<dbReference type="GeneID" id="107956481"/>
<dbReference type="InterPro" id="IPR043502">
    <property type="entry name" value="DNA/RNA_pol_sf"/>
</dbReference>
<name>A0A1U8P904_GOSHI</name>
<proteinExistence type="predicted"/>